<accession>A0A9Q4QSG9</accession>
<protein>
    <submittedName>
        <fullName evidence="1">Uncharacterized protein</fullName>
    </submittedName>
</protein>
<comment type="caution">
    <text evidence="1">The sequence shown here is derived from an EMBL/GenBank/DDBJ whole genome shotgun (WGS) entry which is preliminary data.</text>
</comment>
<evidence type="ECO:0000313" key="2">
    <source>
        <dbReference type="Proteomes" id="UP000474061"/>
    </source>
</evidence>
<reference evidence="1" key="2">
    <citation type="journal article" date="2020" name="Appl. Environ. Microbiol.">
        <title>Multiple intercontinental introductions associated with the emergence of a plant pathogen in Europe.</title>
        <authorList>
            <person name="Landa B.B."/>
            <person name="Castillo A.I."/>
            <person name="Giampetruzzi A."/>
            <person name="Kahn A."/>
            <person name="Roman-Ecija M."/>
            <person name="Velasco-Amo M.P."/>
            <person name="Navas-Cortes J.A."/>
            <person name="Marco-Noales E."/>
            <person name="Barbe S."/>
            <person name="Moralejo E."/>
            <person name="Coletta-Filho H.D."/>
            <person name="Saldarelli P."/>
            <person name="Saponari M."/>
            <person name="Almeida R.P.P."/>
        </authorList>
    </citation>
    <scope>NUCLEOTIDE SEQUENCE</scope>
    <source>
        <strain evidence="1">XYL1981</strain>
    </source>
</reference>
<dbReference type="Proteomes" id="UP000474061">
    <property type="component" value="Unassembled WGS sequence"/>
</dbReference>
<evidence type="ECO:0000313" key="1">
    <source>
        <dbReference type="EMBL" id="MRU22963.1"/>
    </source>
</evidence>
<proteinExistence type="predicted"/>
<organism evidence="1 2">
    <name type="scientific">Xylella fastidiosa subsp. multiplex</name>
    <dbReference type="NCBI Taxonomy" id="644357"/>
    <lineage>
        <taxon>Bacteria</taxon>
        <taxon>Pseudomonadati</taxon>
        <taxon>Pseudomonadota</taxon>
        <taxon>Gammaproteobacteria</taxon>
        <taxon>Lysobacterales</taxon>
        <taxon>Lysobacteraceae</taxon>
        <taxon>Xylella</taxon>
    </lineage>
</organism>
<name>A0A9Q4QSG9_XYLFS</name>
<sequence length="81" mass="9185">MVLLYGLSNMTRTVLLRYSKDGGCNWSAWVARDLGDIGVYQKRVRRYRLGQGRRWVFDIRITDPVVANLLAMSLQTAPGPA</sequence>
<dbReference type="AlphaFoldDB" id="A0A9Q4QSG9"/>
<dbReference type="EMBL" id="VDCJ01000324">
    <property type="protein sequence ID" value="MRU22963.1"/>
    <property type="molecule type" value="Genomic_DNA"/>
</dbReference>
<reference evidence="1" key="1">
    <citation type="submission" date="2019-05" db="EMBL/GenBank/DDBJ databases">
        <authorList>
            <person name="Castillo A."/>
            <person name="Giampetruzzi A."/>
            <person name="Landa B."/>
            <person name="Saponari M."/>
            <person name="Almeida R.P.P."/>
            <person name="Moralejo E."/>
            <person name="Marco-Noales E."/>
            <person name="Velasco-Amo M.P."/>
            <person name="Roman-Ecija M."/>
            <person name="Navarro I."/>
            <person name="Monterde A."/>
            <person name="Barbe S."/>
        </authorList>
    </citation>
    <scope>NUCLEOTIDE SEQUENCE</scope>
    <source>
        <strain evidence="1">XYL1981</strain>
    </source>
</reference>
<gene>
    <name evidence="1" type="ORF">FG476_02325</name>
</gene>